<evidence type="ECO:0000313" key="3">
    <source>
        <dbReference type="Proteomes" id="UP000266260"/>
    </source>
</evidence>
<evidence type="ECO:0000313" key="4">
    <source>
        <dbReference type="Proteomes" id="UP000266489"/>
    </source>
</evidence>
<name>A0A398CYZ8_9BACT</name>
<dbReference type="SUPFAM" id="SSF55785">
    <property type="entry name" value="PYP-like sensor domain (PAS domain)"/>
    <property type="match status" value="1"/>
</dbReference>
<proteinExistence type="predicted"/>
<keyword evidence="3" id="KW-1185">Reference proteome</keyword>
<sequence>MSDTSLDLFEGMDLDILFALFDTLPVDVSFVNADDEVTYFNLPAAGRIFPRTRLDIGRTVQRCHPPQSVDKVQRILDDFRAKKRSTADFWLELGGKFIYIRYFAIYGKDGVYQGTLEVSQDCTEVRALQGEKKLEGEPAV</sequence>
<dbReference type="Proteomes" id="UP000266260">
    <property type="component" value="Unassembled WGS sequence"/>
</dbReference>
<dbReference type="Pfam" id="PF13596">
    <property type="entry name" value="PAS_10"/>
    <property type="match status" value="1"/>
</dbReference>
<accession>A0A398D2T6</accession>
<evidence type="ECO:0000313" key="2">
    <source>
        <dbReference type="EMBL" id="RIE07895.1"/>
    </source>
</evidence>
<dbReference type="RefSeq" id="WP_119120408.1">
    <property type="nucleotide sequence ID" value="NZ_QXIT01000140.1"/>
</dbReference>
<dbReference type="AlphaFoldDB" id="A0A398CYZ8"/>
<gene>
    <name evidence="2" type="ORF">SMC5_08795</name>
    <name evidence="1" type="ORF">SMC6_07950</name>
</gene>
<dbReference type="InterPro" id="IPR035965">
    <property type="entry name" value="PAS-like_dom_sf"/>
</dbReference>
<dbReference type="OrthoDB" id="9769774at2"/>
<dbReference type="EMBL" id="QXIT01000140">
    <property type="protein sequence ID" value="RIE07018.1"/>
    <property type="molecule type" value="Genomic_DNA"/>
</dbReference>
<comment type="caution">
    <text evidence="2">The sequence shown here is derived from an EMBL/GenBank/DDBJ whole genome shotgun (WGS) entry which is preliminary data.</text>
</comment>
<accession>A0A398CYZ8</accession>
<reference evidence="3 4" key="1">
    <citation type="submission" date="2018-09" db="EMBL/GenBank/DDBJ databases">
        <title>Discovery and Ecogenomic Context for Candidatus Cryosericales, a Global Caldiserica Order Active in Thawing Permafrost.</title>
        <authorList>
            <person name="Martinez M.A."/>
            <person name="Woodcroft B.J."/>
            <person name="Ignacio Espinoza J.C."/>
            <person name="Zayed A."/>
            <person name="Singleton C.M."/>
            <person name="Boyd J."/>
            <person name="Li Y.-F."/>
            <person name="Purvine S."/>
            <person name="Maughan H."/>
            <person name="Hodgkins S.B."/>
            <person name="Anderson D."/>
            <person name="Sederholm M."/>
            <person name="Temperton B."/>
            <person name="Saleska S.R."/>
            <person name="Tyson G.W."/>
            <person name="Rich V.I."/>
        </authorList>
    </citation>
    <scope>NUCLEOTIDE SEQUENCE [LARGE SCALE GENOMIC DNA]</scope>
    <source>
        <strain evidence="2 4">SMC5</strain>
        <strain evidence="1 3">SMC6</strain>
    </source>
</reference>
<protein>
    <submittedName>
        <fullName evidence="2">DUF438 domain-containing protein</fullName>
    </submittedName>
</protein>
<organism evidence="2 4">
    <name type="scientific">Candidatus Cryosericum odellii</name>
    <dbReference type="NCBI Taxonomy" id="2290917"/>
    <lineage>
        <taxon>Bacteria</taxon>
        <taxon>Pseudomonadati</taxon>
        <taxon>Caldisericota/Cryosericota group</taxon>
        <taxon>Candidatus Cryosericota</taxon>
        <taxon>Candidatus Cryosericia</taxon>
        <taxon>Candidatus Cryosericales</taxon>
        <taxon>Candidatus Cryosericaceae</taxon>
        <taxon>Candidatus Cryosericum</taxon>
    </lineage>
</organism>
<evidence type="ECO:0000313" key="1">
    <source>
        <dbReference type="EMBL" id="RIE07018.1"/>
    </source>
</evidence>
<dbReference type="Proteomes" id="UP000266489">
    <property type="component" value="Unassembled WGS sequence"/>
</dbReference>
<dbReference type="EMBL" id="QXIU01000213">
    <property type="protein sequence ID" value="RIE07895.1"/>
    <property type="molecule type" value="Genomic_DNA"/>
</dbReference>
<dbReference type="Gene3D" id="3.30.450.20">
    <property type="entry name" value="PAS domain"/>
    <property type="match status" value="1"/>
</dbReference>